<protein>
    <submittedName>
        <fullName evidence="1">Peptide ABC transporter ATP-binding protein</fullName>
    </submittedName>
</protein>
<keyword evidence="1" id="KW-0067">ATP-binding</keyword>
<evidence type="ECO:0000313" key="1">
    <source>
        <dbReference type="EMBL" id="ETW91700.1"/>
    </source>
</evidence>
<gene>
    <name evidence="1" type="ORF">X841_01260</name>
</gene>
<evidence type="ECO:0000313" key="2">
    <source>
        <dbReference type="Proteomes" id="UP000024559"/>
    </source>
</evidence>
<dbReference type="GO" id="GO:0005524">
    <property type="term" value="F:ATP binding"/>
    <property type="evidence" value="ECO:0007669"/>
    <property type="project" value="UniProtKB-KW"/>
</dbReference>
<proteinExistence type="predicted"/>
<dbReference type="EMBL" id="AZJT01000011">
    <property type="protein sequence ID" value="ETW91700.1"/>
    <property type="molecule type" value="Genomic_DNA"/>
</dbReference>
<dbReference type="PATRIC" id="fig|1433289.7.peg.226"/>
<keyword evidence="1" id="KW-0547">Nucleotide-binding</keyword>
<reference evidence="2" key="1">
    <citation type="submission" date="2013-12" db="EMBL/GenBank/DDBJ databases">
        <title>Genome sequences of Streptococcus thermophilus strains MTH17CL396 and M17PTZA496 isolated from Fontina cheese in Valle d'Aosta region (Italy).</title>
        <authorList>
            <person name="Treu L."/>
            <person name="Giacomini A."/>
            <person name="Corich V."/>
            <person name="Vendramin V."/>
            <person name="Bovo B."/>
        </authorList>
    </citation>
    <scope>NUCLEOTIDE SEQUENCE [LARGE SCALE GENOMIC DNA]</scope>
    <source>
        <strain evidence="2">M17PTZA496</strain>
    </source>
</reference>
<sequence>MPTTETESGSLEAIPGTPPDWLYPPKGDAFAARNVFALDIDYQEESPMFKVSDTHFAATWLLDERAPKVTPPSPILKRWEKWSKMKEK</sequence>
<name>A0A0E2Q640_STRTR</name>
<accession>A0A0E2Q640</accession>
<organism evidence="1 2">
    <name type="scientific">Streptococcus thermophilus M17PTZA496</name>
    <dbReference type="NCBI Taxonomy" id="1433289"/>
    <lineage>
        <taxon>Bacteria</taxon>
        <taxon>Bacillati</taxon>
        <taxon>Bacillota</taxon>
        <taxon>Bacilli</taxon>
        <taxon>Lactobacillales</taxon>
        <taxon>Streptococcaceae</taxon>
        <taxon>Streptococcus</taxon>
    </lineage>
</organism>
<comment type="caution">
    <text evidence="1">The sequence shown here is derived from an EMBL/GenBank/DDBJ whole genome shotgun (WGS) entry which is preliminary data.</text>
</comment>
<dbReference type="HOGENOM" id="CLU_000604_69_0_9"/>
<dbReference type="Proteomes" id="UP000024559">
    <property type="component" value="Chromosome"/>
</dbReference>
<dbReference type="AlphaFoldDB" id="A0A0E2Q640"/>